<keyword evidence="2" id="KW-0521">NADP</keyword>
<reference evidence="5" key="1">
    <citation type="journal article" date="2009" name="Genome Res.">
        <title>Comparative genomic analyses of the human fungal pathogens Coccidioides and their relatives.</title>
        <authorList>
            <person name="Sharpton T.J."/>
            <person name="Stajich J.E."/>
            <person name="Rounsley S.D."/>
            <person name="Gardner M.J."/>
            <person name="Wortman J.R."/>
            <person name="Jordar V.S."/>
            <person name="Maiti R."/>
            <person name="Kodira C.D."/>
            <person name="Neafsey D.E."/>
            <person name="Zeng Q."/>
            <person name="Hung C.-Y."/>
            <person name="McMahan C."/>
            <person name="Muszewska A."/>
            <person name="Grynberg M."/>
            <person name="Mandel M.A."/>
            <person name="Kellner E.M."/>
            <person name="Barker B.M."/>
            <person name="Galgiani J.N."/>
            <person name="Orbach M.J."/>
            <person name="Kirkland T.N."/>
            <person name="Cole G.T."/>
            <person name="Henn M.R."/>
            <person name="Birren B.W."/>
            <person name="Taylor J.W."/>
        </authorList>
    </citation>
    <scope>NUCLEOTIDE SEQUENCE [LARGE SCALE GENOMIC DNA]</scope>
    <source>
        <strain evidence="5">UAMH 1704</strain>
    </source>
</reference>
<name>C4JU53_UNCRE</name>
<dbReference type="eggNOG" id="KOG1208">
    <property type="taxonomic scope" value="Eukaryota"/>
</dbReference>
<dbReference type="VEuPathDB" id="FungiDB:UREG_05992"/>
<protein>
    <recommendedName>
        <fullName evidence="6">Oxidoreductase</fullName>
    </recommendedName>
</protein>
<keyword evidence="5" id="KW-1185">Reference proteome</keyword>
<dbReference type="KEGG" id="ure:UREG_05992"/>
<evidence type="ECO:0000256" key="2">
    <source>
        <dbReference type="ARBA" id="ARBA00022857"/>
    </source>
</evidence>
<sequence>MGTPLLRFMFYPMDQLKLLGSSMRQMVGKKFDPEKDIIDQSSKVILITGGESATPIYSFNTSTQPLYTHELMRTPVGNTGLGKETVFQLAKHNPTRIYLAARNTAKAQAAIADIQKHLSQPADIHHLPLDLSSFASIRAAADQFTSSNNRLDTLILNAGIMDILPHRTKDGYEMDFGTNHLGHFLLTTLLLPTLVNTAKKLESEGKPPDNWRVDTQS</sequence>
<evidence type="ECO:0000313" key="5">
    <source>
        <dbReference type="Proteomes" id="UP000002058"/>
    </source>
</evidence>
<evidence type="ECO:0000313" key="4">
    <source>
        <dbReference type="EMBL" id="EEP81150.1"/>
    </source>
</evidence>
<proteinExistence type="inferred from homology"/>
<dbReference type="OMA" id="LYTHELM"/>
<dbReference type="HOGENOM" id="CLU_1273098_0_0_1"/>
<dbReference type="PANTHER" id="PTHR24320">
    <property type="entry name" value="RETINOL DEHYDROGENASE"/>
    <property type="match status" value="1"/>
</dbReference>
<dbReference type="RefSeq" id="XP_002585303.1">
    <property type="nucleotide sequence ID" value="XM_002585257.1"/>
</dbReference>
<dbReference type="AlphaFoldDB" id="C4JU53"/>
<comment type="similarity">
    <text evidence="1">Belongs to the short-chain dehydrogenases/reductases (SDR) family.</text>
</comment>
<keyword evidence="3" id="KW-0560">Oxidoreductase</keyword>
<gene>
    <name evidence="4" type="ORF">UREG_05992</name>
</gene>
<organism evidence="4 5">
    <name type="scientific">Uncinocarpus reesii (strain UAMH 1704)</name>
    <dbReference type="NCBI Taxonomy" id="336963"/>
    <lineage>
        <taxon>Eukaryota</taxon>
        <taxon>Fungi</taxon>
        <taxon>Dikarya</taxon>
        <taxon>Ascomycota</taxon>
        <taxon>Pezizomycotina</taxon>
        <taxon>Eurotiomycetes</taxon>
        <taxon>Eurotiomycetidae</taxon>
        <taxon>Onygenales</taxon>
        <taxon>Onygenaceae</taxon>
        <taxon>Uncinocarpus</taxon>
    </lineage>
</organism>
<dbReference type="Gene3D" id="3.40.50.720">
    <property type="entry name" value="NAD(P)-binding Rossmann-like Domain"/>
    <property type="match status" value="1"/>
</dbReference>
<dbReference type="SUPFAM" id="SSF51735">
    <property type="entry name" value="NAD(P)-binding Rossmann-fold domains"/>
    <property type="match status" value="1"/>
</dbReference>
<dbReference type="EMBL" id="CH476617">
    <property type="protein sequence ID" value="EEP81150.1"/>
    <property type="molecule type" value="Genomic_DNA"/>
</dbReference>
<dbReference type="InterPro" id="IPR036291">
    <property type="entry name" value="NAD(P)-bd_dom_sf"/>
</dbReference>
<dbReference type="Pfam" id="PF00106">
    <property type="entry name" value="adh_short"/>
    <property type="match status" value="1"/>
</dbReference>
<dbReference type="GO" id="GO:0016491">
    <property type="term" value="F:oxidoreductase activity"/>
    <property type="evidence" value="ECO:0007669"/>
    <property type="project" value="UniProtKB-KW"/>
</dbReference>
<dbReference type="PANTHER" id="PTHR24320:SF282">
    <property type="entry name" value="WW DOMAIN-CONTAINING OXIDOREDUCTASE"/>
    <property type="match status" value="1"/>
</dbReference>
<dbReference type="OrthoDB" id="191139at2759"/>
<dbReference type="InterPro" id="IPR002347">
    <property type="entry name" value="SDR_fam"/>
</dbReference>
<dbReference type="Proteomes" id="UP000002058">
    <property type="component" value="Unassembled WGS sequence"/>
</dbReference>
<accession>C4JU53</accession>
<evidence type="ECO:0008006" key="6">
    <source>
        <dbReference type="Google" id="ProtNLM"/>
    </source>
</evidence>
<evidence type="ECO:0000256" key="1">
    <source>
        <dbReference type="ARBA" id="ARBA00006484"/>
    </source>
</evidence>
<dbReference type="GeneID" id="8438898"/>
<evidence type="ECO:0000256" key="3">
    <source>
        <dbReference type="ARBA" id="ARBA00023002"/>
    </source>
</evidence>
<dbReference type="InParanoid" id="C4JU53"/>